<dbReference type="EMBL" id="JACHJU010000001">
    <property type="protein sequence ID" value="MBB4937763.1"/>
    <property type="molecule type" value="Genomic_DNA"/>
</dbReference>
<proteinExistence type="predicted"/>
<name>A0A7W7RUE8_9ACTN</name>
<sequence length="45" mass="4694">MTVRPGMHADGETVADVVRVCRERASSSGDPAPVPACDRTVLGAR</sequence>
<evidence type="ECO:0000256" key="1">
    <source>
        <dbReference type="SAM" id="MobiDB-lite"/>
    </source>
</evidence>
<gene>
    <name evidence="2" type="ORF">FHR32_002068</name>
</gene>
<comment type="caution">
    <text evidence="2">The sequence shown here is derived from an EMBL/GenBank/DDBJ whole genome shotgun (WGS) entry which is preliminary data.</text>
</comment>
<protein>
    <submittedName>
        <fullName evidence="2">Uncharacterized protein</fullName>
    </submittedName>
</protein>
<accession>A0A7W7RUE8</accession>
<reference evidence="2 3" key="1">
    <citation type="submission" date="2020-08" db="EMBL/GenBank/DDBJ databases">
        <title>Sequencing the genomes of 1000 actinobacteria strains.</title>
        <authorList>
            <person name="Klenk H.-P."/>
        </authorList>
    </citation>
    <scope>NUCLEOTIDE SEQUENCE [LARGE SCALE GENOMIC DNA]</scope>
    <source>
        <strain evidence="2 3">DSM 43023</strain>
    </source>
</reference>
<keyword evidence="3" id="KW-1185">Reference proteome</keyword>
<feature type="region of interest" description="Disordered" evidence="1">
    <location>
        <begin position="24"/>
        <end position="45"/>
    </location>
</feature>
<evidence type="ECO:0000313" key="2">
    <source>
        <dbReference type="EMBL" id="MBB4937763.1"/>
    </source>
</evidence>
<organism evidence="2 3">
    <name type="scientific">Streptosporangium album</name>
    <dbReference type="NCBI Taxonomy" id="47479"/>
    <lineage>
        <taxon>Bacteria</taxon>
        <taxon>Bacillati</taxon>
        <taxon>Actinomycetota</taxon>
        <taxon>Actinomycetes</taxon>
        <taxon>Streptosporangiales</taxon>
        <taxon>Streptosporangiaceae</taxon>
        <taxon>Streptosporangium</taxon>
    </lineage>
</organism>
<dbReference type="AlphaFoldDB" id="A0A7W7RUE8"/>
<evidence type="ECO:0000313" key="3">
    <source>
        <dbReference type="Proteomes" id="UP000534286"/>
    </source>
</evidence>
<dbReference type="Proteomes" id="UP000534286">
    <property type="component" value="Unassembled WGS sequence"/>
</dbReference>
<dbReference type="RefSeq" id="WP_184754085.1">
    <property type="nucleotide sequence ID" value="NZ_BAABEK010000026.1"/>
</dbReference>